<dbReference type="OrthoDB" id="8564427at2"/>
<organism evidence="1 2">
    <name type="scientific">Massilia violaceinigra</name>
    <dbReference type="NCBI Taxonomy" id="2045208"/>
    <lineage>
        <taxon>Bacteria</taxon>
        <taxon>Pseudomonadati</taxon>
        <taxon>Pseudomonadota</taxon>
        <taxon>Betaproteobacteria</taxon>
        <taxon>Burkholderiales</taxon>
        <taxon>Oxalobacteraceae</taxon>
        <taxon>Telluria group</taxon>
        <taxon>Massilia</taxon>
    </lineage>
</organism>
<sequence length="130" mass="13844">MSARVQVVDLTGADLDYWVARARGTPAEHLRIETVPRTDNRICVNASGPIPARFDPSTNWAIGGPIIERERIHVAPISRRESLGDLAGKWTACIHAAPVRPAVQFGESALAAAMRAYVASVYGATVGAAP</sequence>
<dbReference type="InterPro" id="IPR019701">
    <property type="entry name" value="Phage_P22_NinX"/>
</dbReference>
<reference evidence="1" key="1">
    <citation type="submission" date="2017-10" db="EMBL/GenBank/DDBJ databases">
        <title>Massilia psychrophilum sp. nov., a novel purple-pigmented bacterium isolated from Tianshan glacier, Xinjiang Municipality, China.</title>
        <authorList>
            <person name="Wang H."/>
        </authorList>
    </citation>
    <scope>NUCLEOTIDE SEQUENCE [LARGE SCALE GENOMIC DNA]</scope>
    <source>
        <strain evidence="1">B2</strain>
    </source>
</reference>
<name>A0A2D2DSD2_9BURK</name>
<evidence type="ECO:0000313" key="2">
    <source>
        <dbReference type="Proteomes" id="UP000229897"/>
    </source>
</evidence>
<dbReference type="EMBL" id="CP024608">
    <property type="protein sequence ID" value="ATQ77885.1"/>
    <property type="molecule type" value="Genomic_DNA"/>
</dbReference>
<dbReference type="KEGG" id="mass:CR152_27820"/>
<dbReference type="Pfam" id="PF10765">
    <property type="entry name" value="Phage_P22_NinX"/>
    <property type="match status" value="1"/>
</dbReference>
<keyword evidence="2" id="KW-1185">Reference proteome</keyword>
<protein>
    <recommendedName>
        <fullName evidence="3">DUF2591 domain-containing protein</fullName>
    </recommendedName>
</protein>
<dbReference type="AlphaFoldDB" id="A0A2D2DSD2"/>
<evidence type="ECO:0000313" key="1">
    <source>
        <dbReference type="EMBL" id="ATQ77885.1"/>
    </source>
</evidence>
<evidence type="ECO:0008006" key="3">
    <source>
        <dbReference type="Google" id="ProtNLM"/>
    </source>
</evidence>
<gene>
    <name evidence="1" type="ORF">CR152_27820</name>
</gene>
<proteinExistence type="predicted"/>
<accession>A0A2D2DSD2</accession>
<dbReference type="Proteomes" id="UP000229897">
    <property type="component" value="Chromosome"/>
</dbReference>